<keyword evidence="1" id="KW-0963">Cytoplasm</keyword>
<accession>A0A7Y0SIP3</accession>
<dbReference type="EMBL" id="JABCLB010001442">
    <property type="protein sequence ID" value="NMU84148.1"/>
    <property type="molecule type" value="Genomic_DNA"/>
</dbReference>
<feature type="non-terminal residue" evidence="5">
    <location>
        <position position="1"/>
    </location>
</feature>
<name>A0A7Y0SIP3_VIBPH</name>
<gene>
    <name evidence="5" type="ORF">HKB16_14775</name>
</gene>
<evidence type="ECO:0000256" key="2">
    <source>
        <dbReference type="ARBA" id="ARBA00022763"/>
    </source>
</evidence>
<dbReference type="PANTHER" id="PTHR32294:SF4">
    <property type="entry name" value="ERROR-PRONE DNA POLYMERASE"/>
    <property type="match status" value="1"/>
</dbReference>
<proteinExistence type="predicted"/>
<dbReference type="GO" id="GO:0006281">
    <property type="term" value="P:DNA repair"/>
    <property type="evidence" value="ECO:0007669"/>
    <property type="project" value="UniProtKB-KW"/>
</dbReference>
<evidence type="ECO:0000259" key="4">
    <source>
        <dbReference type="Pfam" id="PF07733"/>
    </source>
</evidence>
<protein>
    <recommendedName>
        <fullName evidence="4">Bacterial DNA polymerase III alpha subunit NTPase domain-containing protein</fullName>
    </recommendedName>
</protein>
<evidence type="ECO:0000313" key="6">
    <source>
        <dbReference type="Proteomes" id="UP000518904"/>
    </source>
</evidence>
<dbReference type="GO" id="GO:0006260">
    <property type="term" value="P:DNA replication"/>
    <property type="evidence" value="ECO:0007669"/>
    <property type="project" value="InterPro"/>
</dbReference>
<dbReference type="GO" id="GO:0008408">
    <property type="term" value="F:3'-5' exonuclease activity"/>
    <property type="evidence" value="ECO:0007669"/>
    <property type="project" value="InterPro"/>
</dbReference>
<dbReference type="InterPro" id="IPR004805">
    <property type="entry name" value="DnaE2/DnaE/PolC"/>
</dbReference>
<feature type="domain" description="Bacterial DNA polymerase III alpha subunit NTPase" evidence="4">
    <location>
        <begin position="8"/>
        <end position="81"/>
    </location>
</feature>
<evidence type="ECO:0000256" key="3">
    <source>
        <dbReference type="ARBA" id="ARBA00023204"/>
    </source>
</evidence>
<sequence length="81" mass="9114">AQIIELGLQPESLKGQQFIQLVNEIIGFPRHLCQHVGGFVISSGPLYELVPVENASMEDRTIIQWDKDDLESLKLLKVDVL</sequence>
<feature type="non-terminal residue" evidence="5">
    <location>
        <position position="81"/>
    </location>
</feature>
<dbReference type="InterPro" id="IPR011708">
    <property type="entry name" value="DNA_pol3_alpha_NTPase_dom"/>
</dbReference>
<dbReference type="Pfam" id="PF07733">
    <property type="entry name" value="DNA_pol3_alpha"/>
    <property type="match status" value="1"/>
</dbReference>
<reference evidence="5 6" key="1">
    <citation type="submission" date="2020-04" db="EMBL/GenBank/DDBJ databases">
        <title>Whole-genome sequencing of Vibrio spp. from China reveals different genetic environments of blaCTX-M-14 among diverse lineages.</title>
        <authorList>
            <person name="Zheng Z."/>
            <person name="Ye L."/>
            <person name="Chen S."/>
        </authorList>
    </citation>
    <scope>NUCLEOTIDE SEQUENCE [LARGE SCALE GENOMIC DNA]</scope>
    <source>
        <strain evidence="5 6">Vb0551</strain>
    </source>
</reference>
<organism evidence="5 6">
    <name type="scientific">Vibrio parahaemolyticus</name>
    <dbReference type="NCBI Taxonomy" id="670"/>
    <lineage>
        <taxon>Bacteria</taxon>
        <taxon>Pseudomonadati</taxon>
        <taxon>Pseudomonadota</taxon>
        <taxon>Gammaproteobacteria</taxon>
        <taxon>Vibrionales</taxon>
        <taxon>Vibrionaceae</taxon>
        <taxon>Vibrio</taxon>
    </lineage>
</organism>
<evidence type="ECO:0000313" key="5">
    <source>
        <dbReference type="EMBL" id="NMU84148.1"/>
    </source>
</evidence>
<comment type="caution">
    <text evidence="5">The sequence shown here is derived from an EMBL/GenBank/DDBJ whole genome shotgun (WGS) entry which is preliminary data.</text>
</comment>
<dbReference type="AlphaFoldDB" id="A0A7Y0SIP3"/>
<evidence type="ECO:0000256" key="1">
    <source>
        <dbReference type="ARBA" id="ARBA00022490"/>
    </source>
</evidence>
<keyword evidence="3" id="KW-0234">DNA repair</keyword>
<dbReference type="Proteomes" id="UP000518904">
    <property type="component" value="Unassembled WGS sequence"/>
</dbReference>
<dbReference type="PANTHER" id="PTHR32294">
    <property type="entry name" value="DNA POLYMERASE III SUBUNIT ALPHA"/>
    <property type="match status" value="1"/>
</dbReference>
<keyword evidence="2" id="KW-0227">DNA damage</keyword>